<dbReference type="EMBL" id="JAYWIO010000005">
    <property type="protein sequence ID" value="KAK7260047.1"/>
    <property type="molecule type" value="Genomic_DNA"/>
</dbReference>
<reference evidence="1 2" key="1">
    <citation type="submission" date="2024-01" db="EMBL/GenBank/DDBJ databases">
        <title>The genomes of 5 underutilized Papilionoideae crops provide insights into root nodulation and disease resistanc.</title>
        <authorList>
            <person name="Yuan L."/>
        </authorList>
    </citation>
    <scope>NUCLEOTIDE SEQUENCE [LARGE SCALE GENOMIC DNA]</scope>
    <source>
        <strain evidence="1">ZHUSHIDOU_FW_LH</strain>
        <tissue evidence="1">Leaf</tissue>
    </source>
</reference>
<keyword evidence="2" id="KW-1185">Reference proteome</keyword>
<proteinExistence type="predicted"/>
<dbReference type="AlphaFoldDB" id="A0AAN9HZH9"/>
<sequence length="308" mass="35960">MGRFCGLLQKMGDLKEIDDRLKEYIDRDVADLLRNHCRNITARGANQGRDIQGIDWNLRDVNREEFRRARLQLQRDRENWFKDVNAAETLPAKARKECKSTEKGEIYYEFFQYNKSLVENTLYTKVFRGTNFLWSTTKHDVYLGTELGGIMHWSAMTSNTTRVLDLTQRVAPTPENNCPGNYMRGFRGTALSEMAIQDNLLIVGGIGHEMTLGLICKRLDSPGVCFCKELPLDDLFEREFLELHDIEIYKNPSGATHFIATHCGGRFIEFDAETFQPVHHFRLNKYWPRRTYIDESCAFKWDKKTHLR</sequence>
<dbReference type="Proteomes" id="UP001372338">
    <property type="component" value="Unassembled WGS sequence"/>
</dbReference>
<comment type="caution">
    <text evidence="1">The sequence shown here is derived from an EMBL/GenBank/DDBJ whole genome shotgun (WGS) entry which is preliminary data.</text>
</comment>
<gene>
    <name evidence="1" type="ORF">RIF29_25777</name>
</gene>
<evidence type="ECO:0000313" key="1">
    <source>
        <dbReference type="EMBL" id="KAK7260047.1"/>
    </source>
</evidence>
<name>A0AAN9HZH9_CROPI</name>
<dbReference type="PANTHER" id="PTHR43991">
    <property type="entry name" value="WD REPEAT PROTEIN (AFU_ORTHOLOGUE AFUA_8G05640)-RELATED"/>
    <property type="match status" value="1"/>
</dbReference>
<dbReference type="PANTHER" id="PTHR43991:SF42">
    <property type="entry name" value="TRANSCRIPTION FACTOR WD40-LIKE FAMILY-RELATED"/>
    <property type="match status" value="1"/>
</dbReference>
<protein>
    <submittedName>
        <fullName evidence="1">Uncharacterized protein</fullName>
    </submittedName>
</protein>
<accession>A0AAN9HZH9</accession>
<organism evidence="1 2">
    <name type="scientific">Crotalaria pallida</name>
    <name type="common">Smooth rattlebox</name>
    <name type="synonym">Crotalaria striata</name>
    <dbReference type="NCBI Taxonomy" id="3830"/>
    <lineage>
        <taxon>Eukaryota</taxon>
        <taxon>Viridiplantae</taxon>
        <taxon>Streptophyta</taxon>
        <taxon>Embryophyta</taxon>
        <taxon>Tracheophyta</taxon>
        <taxon>Spermatophyta</taxon>
        <taxon>Magnoliopsida</taxon>
        <taxon>eudicotyledons</taxon>
        <taxon>Gunneridae</taxon>
        <taxon>Pentapetalae</taxon>
        <taxon>rosids</taxon>
        <taxon>fabids</taxon>
        <taxon>Fabales</taxon>
        <taxon>Fabaceae</taxon>
        <taxon>Papilionoideae</taxon>
        <taxon>50 kb inversion clade</taxon>
        <taxon>genistoids sensu lato</taxon>
        <taxon>core genistoids</taxon>
        <taxon>Crotalarieae</taxon>
        <taxon>Crotalaria</taxon>
    </lineage>
</organism>
<evidence type="ECO:0000313" key="2">
    <source>
        <dbReference type="Proteomes" id="UP001372338"/>
    </source>
</evidence>